<sequence length="241" mass="26258">MATYDLGEMVQQRAEAAGLKDGSLVEFSFGGESFEIPHPLFADDDFKDDLALVESDVDLAVQYLGEEQYERFRAVGGKSGFVGILIERIVKDASDSDADGKPYTVASILGPWAEATEAALDATYPGLCDSRAGIGVLARYWRGEISLRKLRVLIEHLPPFNARNAAQNDGVWWDDMHSLMNLIEFRQRETTVAAIRGGGGKAKSPKFNPKPWKKPGDVIGDKGGATDAEVMAYLDSLSPSK</sequence>
<name>A0A385D0K4_9CAUD</name>
<dbReference type="GeneID" id="63911544"/>
<dbReference type="EMBL" id="MH697580">
    <property type="protein sequence ID" value="AXQ51856.1"/>
    <property type="molecule type" value="Genomic_DNA"/>
</dbReference>
<gene>
    <name evidence="2" type="primary">19</name>
    <name evidence="2" type="ORF">SEA_CATFISH_19</name>
</gene>
<feature type="region of interest" description="Disordered" evidence="1">
    <location>
        <begin position="197"/>
        <end position="223"/>
    </location>
</feature>
<dbReference type="RefSeq" id="YP_010050808.1">
    <property type="nucleotide sequence ID" value="NC_054434.1"/>
</dbReference>
<dbReference type="Proteomes" id="UP000264051">
    <property type="component" value="Segment"/>
</dbReference>
<evidence type="ECO:0000313" key="2">
    <source>
        <dbReference type="EMBL" id="AXQ51856.1"/>
    </source>
</evidence>
<keyword evidence="3" id="KW-1185">Reference proteome</keyword>
<organism evidence="2 3">
    <name type="scientific">Gordonia phage Catfish</name>
    <dbReference type="NCBI Taxonomy" id="2301538"/>
    <lineage>
        <taxon>Viruses</taxon>
        <taxon>Duplodnaviria</taxon>
        <taxon>Heunggongvirae</taxon>
        <taxon>Uroviricota</taxon>
        <taxon>Caudoviricetes</taxon>
        <taxon>Ruthgordonvirinae</taxon>
        <taxon>Catfishvirus</taxon>
        <taxon>Catfishvirus catfish</taxon>
    </lineage>
</organism>
<reference evidence="3" key="1">
    <citation type="submission" date="2018-07" db="EMBL/GenBank/DDBJ databases">
        <authorList>
            <person name="Byford A.D."/>
            <person name="Nguyen L.Q."/>
            <person name="Alvarez I.A."/>
            <person name="Bhandari M."/>
            <person name="Desselle J.R."/>
            <person name="Duong Q.-N.N."/>
            <person name="Dupree A.F."/>
            <person name="Feroben K.E."/>
            <person name="Garrison M.E."/>
            <person name="Higginbotham J.L."/>
            <person name="Hunter C.W."/>
            <person name="Knight B.A."/>
            <person name="Lee J.A."/>
            <person name="Lewis I.C."/>
            <person name="Long E.L."/>
            <person name="Rimal A."/>
            <person name="Sinnasone S."/>
            <person name="Tandukar J."/>
            <person name="Willis C.E."/>
            <person name="Nguyen A.V."/>
            <person name="Hancock A.M."/>
            <person name="Dicus A.P."/>
            <person name="Gallien G.E."/>
            <person name="Weidemeier A.M.D."/>
            <person name="Gissendanner C.R."/>
            <person name="Findley A.M."/>
            <person name="Bollivar D.W."/>
            <person name="Garlena R.A."/>
            <person name="Russell D.A."/>
            <person name="Pope W.H."/>
            <person name="Jacobs-Sera D."/>
            <person name="Hatfull G.F."/>
        </authorList>
    </citation>
    <scope>NUCLEOTIDE SEQUENCE [LARGE SCALE GENOMIC DNA]</scope>
</reference>
<accession>A0A385D0K4</accession>
<evidence type="ECO:0000313" key="3">
    <source>
        <dbReference type="Proteomes" id="UP000264051"/>
    </source>
</evidence>
<protein>
    <submittedName>
        <fullName evidence="2">Tail assembly chaperone</fullName>
    </submittedName>
</protein>
<dbReference type="KEGG" id="vg:63911544"/>
<proteinExistence type="predicted"/>
<evidence type="ECO:0000256" key="1">
    <source>
        <dbReference type="SAM" id="MobiDB-lite"/>
    </source>
</evidence>